<gene>
    <name evidence="2" type="ORF">BJX67DRAFT_382969</name>
</gene>
<keyword evidence="1" id="KW-0812">Transmembrane</keyword>
<dbReference type="SUPFAM" id="SSF103473">
    <property type="entry name" value="MFS general substrate transporter"/>
    <property type="match status" value="1"/>
</dbReference>
<keyword evidence="3" id="KW-1185">Reference proteome</keyword>
<dbReference type="Proteomes" id="UP001610432">
    <property type="component" value="Unassembled WGS sequence"/>
</dbReference>
<feature type="transmembrane region" description="Helical" evidence="1">
    <location>
        <begin position="76"/>
        <end position="95"/>
    </location>
</feature>
<dbReference type="GeneID" id="98148411"/>
<reference evidence="2 3" key="1">
    <citation type="submission" date="2024-07" db="EMBL/GenBank/DDBJ databases">
        <title>Section-level genome sequencing and comparative genomics of Aspergillus sections Usti and Cavernicolus.</title>
        <authorList>
            <consortium name="Lawrence Berkeley National Laboratory"/>
            <person name="Nybo J.L."/>
            <person name="Vesth T.C."/>
            <person name="Theobald S."/>
            <person name="Frisvad J.C."/>
            <person name="Larsen T.O."/>
            <person name="Kjaerboelling I."/>
            <person name="Rothschild-Mancinelli K."/>
            <person name="Lyhne E.K."/>
            <person name="Kogle M.E."/>
            <person name="Barry K."/>
            <person name="Clum A."/>
            <person name="Na H."/>
            <person name="Ledsgaard L."/>
            <person name="Lin J."/>
            <person name="Lipzen A."/>
            <person name="Kuo A."/>
            <person name="Riley R."/>
            <person name="Mondo S."/>
            <person name="Labutti K."/>
            <person name="Haridas S."/>
            <person name="Pangalinan J."/>
            <person name="Salamov A.A."/>
            <person name="Simmons B.A."/>
            <person name="Magnuson J.K."/>
            <person name="Chen J."/>
            <person name="Drula E."/>
            <person name="Henrissat B."/>
            <person name="Wiebenga A."/>
            <person name="Lubbers R.J."/>
            <person name="Gomes A.C."/>
            <person name="Macurrencykelacurrency M.R."/>
            <person name="Stajich J."/>
            <person name="Grigoriev I.V."/>
            <person name="Mortensen U.H."/>
            <person name="De Vries R.P."/>
            <person name="Baker S.E."/>
            <person name="Andersen M.R."/>
        </authorList>
    </citation>
    <scope>NUCLEOTIDE SEQUENCE [LARGE SCALE GENOMIC DNA]</scope>
    <source>
        <strain evidence="2 3">CBS 449.75</strain>
    </source>
</reference>
<name>A0ABR4LPD1_9EURO</name>
<dbReference type="InterPro" id="IPR036259">
    <property type="entry name" value="MFS_trans_sf"/>
</dbReference>
<keyword evidence="1" id="KW-1133">Transmembrane helix</keyword>
<feature type="transmembrane region" description="Helical" evidence="1">
    <location>
        <begin position="101"/>
        <end position="126"/>
    </location>
</feature>
<protein>
    <submittedName>
        <fullName evidence="2">Uncharacterized protein</fullName>
    </submittedName>
</protein>
<dbReference type="EMBL" id="JBFXLQ010000033">
    <property type="protein sequence ID" value="KAL2865227.1"/>
    <property type="molecule type" value="Genomic_DNA"/>
</dbReference>
<keyword evidence="1" id="KW-0472">Membrane</keyword>
<proteinExistence type="predicted"/>
<evidence type="ECO:0000313" key="2">
    <source>
        <dbReference type="EMBL" id="KAL2865227.1"/>
    </source>
</evidence>
<sequence>MARFRIQSSGLAGEQRLGWAPLGLAGKILYAASMALMGCLMCLLYRVGTMEATETVDKIESRNPGIFGTQGEYSRAVSVTTIGWMAGSLVTPVAAGSVVEWFGYLEFQCASATVCVVAGVVSAVYLGRKIRRE</sequence>
<evidence type="ECO:0000313" key="3">
    <source>
        <dbReference type="Proteomes" id="UP001610432"/>
    </source>
</evidence>
<feature type="transmembrane region" description="Helical" evidence="1">
    <location>
        <begin position="28"/>
        <end position="48"/>
    </location>
</feature>
<organism evidence="2 3">
    <name type="scientific">Aspergillus lucknowensis</name>
    <dbReference type="NCBI Taxonomy" id="176173"/>
    <lineage>
        <taxon>Eukaryota</taxon>
        <taxon>Fungi</taxon>
        <taxon>Dikarya</taxon>
        <taxon>Ascomycota</taxon>
        <taxon>Pezizomycotina</taxon>
        <taxon>Eurotiomycetes</taxon>
        <taxon>Eurotiomycetidae</taxon>
        <taxon>Eurotiales</taxon>
        <taxon>Aspergillaceae</taxon>
        <taxon>Aspergillus</taxon>
        <taxon>Aspergillus subgen. Nidulantes</taxon>
    </lineage>
</organism>
<evidence type="ECO:0000256" key="1">
    <source>
        <dbReference type="SAM" id="Phobius"/>
    </source>
</evidence>
<comment type="caution">
    <text evidence="2">The sequence shown here is derived from an EMBL/GenBank/DDBJ whole genome shotgun (WGS) entry which is preliminary data.</text>
</comment>
<dbReference type="RefSeq" id="XP_070884206.1">
    <property type="nucleotide sequence ID" value="XM_071033339.1"/>
</dbReference>
<accession>A0ABR4LPD1</accession>